<dbReference type="AlphaFoldDB" id="A0A8H6XHZ4"/>
<dbReference type="EMBL" id="JACAZH010000027">
    <property type="protein sequence ID" value="KAF7341558.1"/>
    <property type="molecule type" value="Genomic_DNA"/>
</dbReference>
<comment type="caution">
    <text evidence="2">The sequence shown here is derived from an EMBL/GenBank/DDBJ whole genome shotgun (WGS) entry which is preliminary data.</text>
</comment>
<reference evidence="2" key="1">
    <citation type="submission" date="2020-05" db="EMBL/GenBank/DDBJ databases">
        <title>Mycena genomes resolve the evolution of fungal bioluminescence.</title>
        <authorList>
            <person name="Tsai I.J."/>
        </authorList>
    </citation>
    <scope>NUCLEOTIDE SEQUENCE</scope>
    <source>
        <strain evidence="2">160909Yilan</strain>
    </source>
</reference>
<evidence type="ECO:0000256" key="1">
    <source>
        <dbReference type="SAM" id="SignalP"/>
    </source>
</evidence>
<sequence>MFSKVLAFGLGALALVSAAPASPSFFQLSCSTNFATSVAPAKSFDIEPGNYIIYNVANGAQLRSYTPEQPIFVTLTRDWPGDFAIRMEKTGGKIANVGLRAAAKATYVGPFGKIFATQGNADSYSIEPAGENTFTIKVPDEDLVWAVNSNADRSDVFLKPADGTSETRWAFKRM</sequence>
<feature type="chain" id="PRO_5034363876" evidence="1">
    <location>
        <begin position="19"/>
        <end position="174"/>
    </location>
</feature>
<evidence type="ECO:0000313" key="3">
    <source>
        <dbReference type="Proteomes" id="UP000623467"/>
    </source>
</evidence>
<name>A0A8H6XHZ4_9AGAR</name>
<accession>A0A8H6XHZ4</accession>
<keyword evidence="3" id="KW-1185">Reference proteome</keyword>
<keyword evidence="1" id="KW-0732">Signal</keyword>
<dbReference type="OrthoDB" id="2972047at2759"/>
<gene>
    <name evidence="2" type="ORF">MSAN_02052600</name>
</gene>
<dbReference type="Gene3D" id="2.80.10.50">
    <property type="match status" value="1"/>
</dbReference>
<dbReference type="CDD" id="cd23714">
    <property type="entry name" value="beta-trefoil_Ricin_MtaL"/>
    <property type="match status" value="1"/>
</dbReference>
<feature type="signal peptide" evidence="1">
    <location>
        <begin position="1"/>
        <end position="18"/>
    </location>
</feature>
<dbReference type="Proteomes" id="UP000623467">
    <property type="component" value="Unassembled WGS sequence"/>
</dbReference>
<evidence type="ECO:0000313" key="2">
    <source>
        <dbReference type="EMBL" id="KAF7341558.1"/>
    </source>
</evidence>
<protein>
    <submittedName>
        <fullName evidence="2">Uncharacterized protein</fullName>
    </submittedName>
</protein>
<proteinExistence type="predicted"/>
<organism evidence="2 3">
    <name type="scientific">Mycena sanguinolenta</name>
    <dbReference type="NCBI Taxonomy" id="230812"/>
    <lineage>
        <taxon>Eukaryota</taxon>
        <taxon>Fungi</taxon>
        <taxon>Dikarya</taxon>
        <taxon>Basidiomycota</taxon>
        <taxon>Agaricomycotina</taxon>
        <taxon>Agaricomycetes</taxon>
        <taxon>Agaricomycetidae</taxon>
        <taxon>Agaricales</taxon>
        <taxon>Marasmiineae</taxon>
        <taxon>Mycenaceae</taxon>
        <taxon>Mycena</taxon>
    </lineage>
</organism>